<dbReference type="AlphaFoldDB" id="A0AAV7H462"/>
<keyword evidence="2" id="KW-1185">Reference proteome</keyword>
<sequence length="66" mass="7510">MIPPSIAAWNICGITSPDKVLCCKNLVSNDSLDMLCILENRIHTSTVFDPWFRMTHSIFENEDSHT</sequence>
<proteinExistence type="predicted"/>
<organism evidence="1 2">
    <name type="scientific">Dendrobium chrysotoxum</name>
    <name type="common">Orchid</name>
    <dbReference type="NCBI Taxonomy" id="161865"/>
    <lineage>
        <taxon>Eukaryota</taxon>
        <taxon>Viridiplantae</taxon>
        <taxon>Streptophyta</taxon>
        <taxon>Embryophyta</taxon>
        <taxon>Tracheophyta</taxon>
        <taxon>Spermatophyta</taxon>
        <taxon>Magnoliopsida</taxon>
        <taxon>Liliopsida</taxon>
        <taxon>Asparagales</taxon>
        <taxon>Orchidaceae</taxon>
        <taxon>Epidendroideae</taxon>
        <taxon>Malaxideae</taxon>
        <taxon>Dendrobiinae</taxon>
        <taxon>Dendrobium</taxon>
    </lineage>
</organism>
<comment type="caution">
    <text evidence="1">The sequence shown here is derived from an EMBL/GenBank/DDBJ whole genome shotgun (WGS) entry which is preliminary data.</text>
</comment>
<gene>
    <name evidence="1" type="ORF">IEQ34_007848</name>
</gene>
<accession>A0AAV7H462</accession>
<reference evidence="1 2" key="1">
    <citation type="journal article" date="2021" name="Hortic Res">
        <title>Chromosome-scale assembly of the Dendrobium chrysotoxum genome enhances the understanding of orchid evolution.</title>
        <authorList>
            <person name="Zhang Y."/>
            <person name="Zhang G.Q."/>
            <person name="Zhang D."/>
            <person name="Liu X.D."/>
            <person name="Xu X.Y."/>
            <person name="Sun W.H."/>
            <person name="Yu X."/>
            <person name="Zhu X."/>
            <person name="Wang Z.W."/>
            <person name="Zhao X."/>
            <person name="Zhong W.Y."/>
            <person name="Chen H."/>
            <person name="Yin W.L."/>
            <person name="Huang T."/>
            <person name="Niu S.C."/>
            <person name="Liu Z.J."/>
        </authorList>
    </citation>
    <scope>NUCLEOTIDE SEQUENCE [LARGE SCALE GENOMIC DNA]</scope>
    <source>
        <strain evidence="1">Lindl</strain>
    </source>
</reference>
<dbReference type="Proteomes" id="UP000775213">
    <property type="component" value="Unassembled WGS sequence"/>
</dbReference>
<name>A0AAV7H462_DENCH</name>
<evidence type="ECO:0000313" key="1">
    <source>
        <dbReference type="EMBL" id="KAH0463266.1"/>
    </source>
</evidence>
<evidence type="ECO:0000313" key="2">
    <source>
        <dbReference type="Proteomes" id="UP000775213"/>
    </source>
</evidence>
<protein>
    <submittedName>
        <fullName evidence="1">Uncharacterized protein</fullName>
    </submittedName>
</protein>
<dbReference type="EMBL" id="JAGFBR010000008">
    <property type="protein sequence ID" value="KAH0463266.1"/>
    <property type="molecule type" value="Genomic_DNA"/>
</dbReference>